<gene>
    <name evidence="2" type="ORF">R54876_GBNLAHCA_00115</name>
</gene>
<dbReference type="RefSeq" id="WP_349641123.1">
    <property type="nucleotide sequence ID" value="NZ_CAWVOH010000001.1"/>
</dbReference>
<proteinExistence type="predicted"/>
<sequence length="243" mass="27226">MMNWIRIKSTFRNRRFVLFTLIFPLGTYWAMNNIAHSAGYNNFEFNTFAFVTAVIIGIAGNSVVTFSKKIADSLGFYRLQAQTSHYGFFSWLRDESLVNLFLNAVICLAVLLLALACGNVRLTSHLLLIITLLLILGLYLTGIGFFVAQVFDPKTISALAMPLSSGMGSLMIRWESFFNSNDTVIVILTAIQKFFPGYYLFLIIEKLNAQQSIAMELLAFIGTSLLLVIPFGLLFLSRKIKSA</sequence>
<reference evidence="2 3" key="1">
    <citation type="submission" date="2024-01" db="EMBL/GenBank/DDBJ databases">
        <authorList>
            <person name="Botero Cardona J."/>
        </authorList>
    </citation>
    <scope>NUCLEOTIDE SEQUENCE [LARGE SCALE GENOMIC DNA]</scope>
    <source>
        <strain evidence="2 3">LMG 33000</strain>
    </source>
</reference>
<accession>A0ABM9N353</accession>
<protein>
    <recommendedName>
        <fullName evidence="4">ABC transporter</fullName>
    </recommendedName>
</protein>
<feature type="transmembrane region" description="Helical" evidence="1">
    <location>
        <begin position="216"/>
        <end position="236"/>
    </location>
</feature>
<feature type="transmembrane region" description="Helical" evidence="1">
    <location>
        <begin position="97"/>
        <end position="116"/>
    </location>
</feature>
<feature type="transmembrane region" description="Helical" evidence="1">
    <location>
        <begin position="184"/>
        <end position="204"/>
    </location>
</feature>
<keyword evidence="1" id="KW-0472">Membrane</keyword>
<dbReference type="EMBL" id="CAWVOH010000001">
    <property type="protein sequence ID" value="CAK8053559.1"/>
    <property type="molecule type" value="Genomic_DNA"/>
</dbReference>
<comment type="caution">
    <text evidence="2">The sequence shown here is derived from an EMBL/GenBank/DDBJ whole genome shotgun (WGS) entry which is preliminary data.</text>
</comment>
<feature type="transmembrane region" description="Helical" evidence="1">
    <location>
        <begin position="47"/>
        <end position="66"/>
    </location>
</feature>
<name>A0ABM9N353_9LACO</name>
<evidence type="ECO:0000313" key="2">
    <source>
        <dbReference type="EMBL" id="CAK8053559.1"/>
    </source>
</evidence>
<keyword evidence="1" id="KW-1133">Transmembrane helix</keyword>
<keyword evidence="3" id="KW-1185">Reference proteome</keyword>
<organism evidence="2 3">
    <name type="scientific">Eupransor demetentiae</name>
    <dbReference type="NCBI Taxonomy" id="3109584"/>
    <lineage>
        <taxon>Bacteria</taxon>
        <taxon>Bacillati</taxon>
        <taxon>Bacillota</taxon>
        <taxon>Bacilli</taxon>
        <taxon>Lactobacillales</taxon>
        <taxon>Lactobacillaceae</taxon>
        <taxon>Eupransor</taxon>
    </lineage>
</organism>
<evidence type="ECO:0000256" key="1">
    <source>
        <dbReference type="SAM" id="Phobius"/>
    </source>
</evidence>
<dbReference type="Proteomes" id="UP001314241">
    <property type="component" value="Unassembled WGS sequence"/>
</dbReference>
<evidence type="ECO:0000313" key="3">
    <source>
        <dbReference type="Proteomes" id="UP001314241"/>
    </source>
</evidence>
<feature type="transmembrane region" description="Helical" evidence="1">
    <location>
        <begin position="155"/>
        <end position="172"/>
    </location>
</feature>
<keyword evidence="1" id="KW-0812">Transmembrane</keyword>
<feature type="transmembrane region" description="Helical" evidence="1">
    <location>
        <begin position="122"/>
        <end position="148"/>
    </location>
</feature>
<evidence type="ECO:0008006" key="4">
    <source>
        <dbReference type="Google" id="ProtNLM"/>
    </source>
</evidence>